<dbReference type="EMBL" id="JAUYVH010000005">
    <property type="protein sequence ID" value="MDQ9170838.1"/>
    <property type="molecule type" value="Genomic_DNA"/>
</dbReference>
<gene>
    <name evidence="1" type="ORF">Q8A64_10495</name>
</gene>
<organism evidence="1 2">
    <name type="scientific">Keguizhuia sedimenti</name>
    <dbReference type="NCBI Taxonomy" id="3064264"/>
    <lineage>
        <taxon>Bacteria</taxon>
        <taxon>Pseudomonadati</taxon>
        <taxon>Pseudomonadota</taxon>
        <taxon>Betaproteobacteria</taxon>
        <taxon>Burkholderiales</taxon>
        <taxon>Oxalobacteraceae</taxon>
        <taxon>Keguizhuia</taxon>
    </lineage>
</organism>
<keyword evidence="2" id="KW-1185">Reference proteome</keyword>
<comment type="caution">
    <text evidence="1">The sequence shown here is derived from an EMBL/GenBank/DDBJ whole genome shotgun (WGS) entry which is preliminary data.</text>
</comment>
<protein>
    <submittedName>
        <fullName evidence="1">Uncharacterized protein</fullName>
    </submittedName>
</protein>
<evidence type="ECO:0000313" key="2">
    <source>
        <dbReference type="Proteomes" id="UP001225596"/>
    </source>
</evidence>
<dbReference type="Proteomes" id="UP001225596">
    <property type="component" value="Unassembled WGS sequence"/>
</dbReference>
<accession>A0ABU1BP92</accession>
<name>A0ABU1BP92_9BURK</name>
<evidence type="ECO:0000313" key="1">
    <source>
        <dbReference type="EMBL" id="MDQ9170838.1"/>
    </source>
</evidence>
<proteinExistence type="predicted"/>
<sequence>MAVKINAPIVANGLVADSDLIISTISGLKINSDPPAYPVNTHFGGNSGPEKLRTVHQRDAHATQLNINAAIAQIQISKSRNDLIPKELVGLNRIARK</sequence>
<dbReference type="RefSeq" id="WP_338436771.1">
    <property type="nucleotide sequence ID" value="NZ_JAUYVH010000005.1"/>
</dbReference>
<reference evidence="1 2" key="1">
    <citation type="submission" date="2023-08" db="EMBL/GenBank/DDBJ databases">
        <title>Oxalobacteraceae gen .nov., isolated from river sludge outside the plant.</title>
        <authorList>
            <person name="Zhao S.Y."/>
        </authorList>
    </citation>
    <scope>NUCLEOTIDE SEQUENCE [LARGE SCALE GENOMIC DNA]</scope>
    <source>
        <strain evidence="1 2">R-40</strain>
    </source>
</reference>